<dbReference type="Gene3D" id="1.25.40.10">
    <property type="entry name" value="Tetratricopeptide repeat domain"/>
    <property type="match status" value="2"/>
</dbReference>
<dbReference type="InterPro" id="IPR051829">
    <property type="entry name" value="Multiheme_Cytochr_ET"/>
</dbReference>
<keyword evidence="4" id="KW-0802">TPR repeat</keyword>
<keyword evidence="6" id="KW-0812">Transmembrane</keyword>
<dbReference type="PANTHER" id="PTHR35038">
    <property type="entry name" value="DISSIMILATORY SULFITE REDUCTASE SIRA"/>
    <property type="match status" value="1"/>
</dbReference>
<dbReference type="Proteomes" id="UP001354989">
    <property type="component" value="Chromosome"/>
</dbReference>
<evidence type="ECO:0000259" key="7">
    <source>
        <dbReference type="PROSITE" id="PS51007"/>
    </source>
</evidence>
<dbReference type="Gene3D" id="1.25.10.10">
    <property type="entry name" value="Leucine-rich Repeat Variant"/>
    <property type="match status" value="1"/>
</dbReference>
<dbReference type="Pfam" id="PF13181">
    <property type="entry name" value="TPR_8"/>
    <property type="match status" value="1"/>
</dbReference>
<dbReference type="Pfam" id="PF13435">
    <property type="entry name" value="Cytochrome_C554"/>
    <property type="match status" value="2"/>
</dbReference>
<dbReference type="PANTHER" id="PTHR35038:SF8">
    <property type="entry name" value="C-TYPE POLYHEME CYTOCHROME OMCC"/>
    <property type="match status" value="1"/>
</dbReference>
<sequence length="773" mass="88790">MRRKYIFIGGGVIFWLSVLLWSCTNQSDSKQQQSPSEMAVATIQSQKADFVGTAKCQSCHEGEYNDWKDSDHDWAMQIAMDTTVLGDFNDKTVTLNGIKSHFFKKGNKYFINTEGKDGQYQDFEVKYTFGYYPLQNYMTENEDGRIQVHRVTWDSKNKKWFNQHDDLDLHHGEWLNWTGAAGTWNTMCADCHSTNLQKNYDPETDTFHTTFDEINVACEACHGAGSQHVEWVESEDFSEEKNEEVKSFMKMTSYLDNKQLVRECAPCHSRRMNIDLDNHLDGEYMDHYVPEILRDGMYHGDGAIQDEVYVYGSFIQSKMYEHGVKCTDCHDPHTSRLKGAKSKDKSKWKFDNKVCTNCHLKGHDAEEFDTPKHTFHEAGTKASECISCHFVGETYMGNDFRPDHSFRVPRPDQSVKYGTKNACNECHDDKSAKWAADAVEKWYGKERQHDYTDKLLMARNRNPEDVKEIAKFVRNLKQPAIARATGIYYLSEIQSVETLTPILNALKDPEPLVRYRAVEAIAAWDWQDRVSYLSPMLKDSVKSVRVAAIRSIVTPDESAIPSLYRTAYGKVMKEYLHSLEINADFRNGNFSYGQYYERMGDDVKAEKYYLRTIEMDTIFNAARIQLANLYNRKGDNAAATEVLKKVIEIEPAYGGAYYSLGLIKAEEKDYAAAAKYLGFGVKKGNDHPRAYYNWALAAQQSGDRRLAAKVFSDGINRYANSLDLRNAYAIMLIQDKQFAEALIQIDAMLQLAPENPQLQNMKRQVEQMQQQGM</sequence>
<accession>A0ABM7VEY4</accession>
<keyword evidence="6" id="KW-1133">Transmembrane helix</keyword>
<dbReference type="PROSITE" id="PS50005">
    <property type="entry name" value="TPR"/>
    <property type="match status" value="1"/>
</dbReference>
<dbReference type="InterPro" id="IPR036280">
    <property type="entry name" value="Multihaem_cyt_sf"/>
</dbReference>
<dbReference type="InterPro" id="IPR011990">
    <property type="entry name" value="TPR-like_helical_dom_sf"/>
</dbReference>
<dbReference type="InterPro" id="IPR023155">
    <property type="entry name" value="Cyt_c-552/4"/>
</dbReference>
<dbReference type="Pfam" id="PF13646">
    <property type="entry name" value="HEAT_2"/>
    <property type="match status" value="1"/>
</dbReference>
<keyword evidence="2" id="KW-0732">Signal</keyword>
<dbReference type="InterPro" id="IPR019734">
    <property type="entry name" value="TPR_rpt"/>
</dbReference>
<dbReference type="InterPro" id="IPR011989">
    <property type="entry name" value="ARM-like"/>
</dbReference>
<dbReference type="EMBL" id="AP025292">
    <property type="protein sequence ID" value="BDC99492.1"/>
    <property type="molecule type" value="Genomic_DNA"/>
</dbReference>
<dbReference type="SMART" id="SM00028">
    <property type="entry name" value="TPR"/>
    <property type="match status" value="4"/>
</dbReference>
<protein>
    <recommendedName>
        <fullName evidence="7">Cytochrome c domain-containing protein</fullName>
    </recommendedName>
</protein>
<name>A0ABM7VEY4_9BACT</name>
<dbReference type="Gene3D" id="3.90.10.10">
    <property type="entry name" value="Cytochrome C3"/>
    <property type="match status" value="1"/>
</dbReference>
<evidence type="ECO:0000256" key="6">
    <source>
        <dbReference type="SAM" id="Phobius"/>
    </source>
</evidence>
<keyword evidence="9" id="KW-1185">Reference proteome</keyword>
<evidence type="ECO:0000313" key="8">
    <source>
        <dbReference type="EMBL" id="BDC99492.1"/>
    </source>
</evidence>
<dbReference type="PROSITE" id="PS51007">
    <property type="entry name" value="CYTC"/>
    <property type="match status" value="1"/>
</dbReference>
<keyword evidence="5" id="KW-0349">Heme</keyword>
<keyword evidence="3 5" id="KW-0408">Iron</keyword>
<proteinExistence type="predicted"/>
<evidence type="ECO:0000256" key="4">
    <source>
        <dbReference type="PROSITE-ProRule" id="PRU00339"/>
    </source>
</evidence>
<feature type="transmembrane region" description="Helical" evidence="6">
    <location>
        <begin position="5"/>
        <end position="22"/>
    </location>
</feature>
<dbReference type="SUPFAM" id="SSF48452">
    <property type="entry name" value="TPR-like"/>
    <property type="match status" value="2"/>
</dbReference>
<gene>
    <name evidence="8" type="ORF">PEPS_17730</name>
</gene>
<evidence type="ECO:0000256" key="1">
    <source>
        <dbReference type="ARBA" id="ARBA00022723"/>
    </source>
</evidence>
<dbReference type="Gene3D" id="1.10.1130.10">
    <property type="entry name" value="Flavocytochrome C3, Chain A"/>
    <property type="match status" value="2"/>
</dbReference>
<evidence type="ECO:0000256" key="3">
    <source>
        <dbReference type="ARBA" id="ARBA00023004"/>
    </source>
</evidence>
<evidence type="ECO:0000313" key="9">
    <source>
        <dbReference type="Proteomes" id="UP001354989"/>
    </source>
</evidence>
<evidence type="ECO:0000256" key="2">
    <source>
        <dbReference type="ARBA" id="ARBA00022729"/>
    </source>
</evidence>
<organism evidence="8 9">
    <name type="scientific">Persicobacter psychrovividus</name>
    <dbReference type="NCBI Taxonomy" id="387638"/>
    <lineage>
        <taxon>Bacteria</taxon>
        <taxon>Pseudomonadati</taxon>
        <taxon>Bacteroidota</taxon>
        <taxon>Cytophagia</taxon>
        <taxon>Cytophagales</taxon>
        <taxon>Persicobacteraceae</taxon>
        <taxon>Persicobacter</taxon>
    </lineage>
</organism>
<keyword evidence="1 5" id="KW-0479">Metal-binding</keyword>
<evidence type="ECO:0000256" key="5">
    <source>
        <dbReference type="PROSITE-ProRule" id="PRU00433"/>
    </source>
</evidence>
<keyword evidence="6" id="KW-0472">Membrane</keyword>
<feature type="repeat" description="TPR" evidence="4">
    <location>
        <begin position="620"/>
        <end position="653"/>
    </location>
</feature>
<dbReference type="InterPro" id="IPR009056">
    <property type="entry name" value="Cyt_c-like_dom"/>
</dbReference>
<dbReference type="SUPFAM" id="SSF48695">
    <property type="entry name" value="Multiheme cytochromes"/>
    <property type="match status" value="1"/>
</dbReference>
<feature type="domain" description="Cytochrome c" evidence="7">
    <location>
        <begin position="366"/>
        <end position="477"/>
    </location>
</feature>
<reference evidence="8 9" key="1">
    <citation type="submission" date="2021-12" db="EMBL/GenBank/DDBJ databases">
        <title>Genome sequencing of bacteria with rrn-lacking chromosome and rrn-plasmid.</title>
        <authorList>
            <person name="Anda M."/>
            <person name="Iwasaki W."/>
        </authorList>
    </citation>
    <scope>NUCLEOTIDE SEQUENCE [LARGE SCALE GENOMIC DNA]</scope>
    <source>
        <strain evidence="8 9">NBRC 101262</strain>
    </source>
</reference>